<dbReference type="InterPro" id="IPR008162">
    <property type="entry name" value="Pyrophosphatase"/>
</dbReference>
<dbReference type="AlphaFoldDB" id="A0A7S2RLU3"/>
<dbReference type="Gene3D" id="3.90.80.10">
    <property type="entry name" value="Inorganic pyrophosphatase"/>
    <property type="match status" value="1"/>
</dbReference>
<sequence>MSEQVKDARNPPSSQDVENWLVKSVARKLSIESLPFKLKAPTVFDPYMFPLGAKCPETVPVFIEVSSGSRNKYEWSQEHSCIMLDRVLHSAVHYPSDYGFIPQTLCGDGDPLDVLVMGTQPLIPGCIVNARPIAYMVMEDEKGMDEKVLAVCANDPMFDEVKTFRDLPEHKLREVSHFFETYKGLEKNKWAKVGGWKGTQDTYQLIEQTHSMFIEREQQLENEL</sequence>
<dbReference type="SUPFAM" id="SSF50324">
    <property type="entry name" value="Inorganic pyrophosphatase"/>
    <property type="match status" value="1"/>
</dbReference>
<dbReference type="CDD" id="cd00412">
    <property type="entry name" value="pyrophosphatase"/>
    <property type="match status" value="1"/>
</dbReference>
<gene>
    <name evidence="10" type="ORF">QSP1433_LOCUS4861</name>
    <name evidence="11" type="ORF">QSP1433_LOCUS4862</name>
</gene>
<protein>
    <recommendedName>
        <fullName evidence="8">Inorganic pyrophosphatase</fullName>
        <ecNumber evidence="3">3.6.1.1</ecNumber>
    </recommendedName>
</protein>
<evidence type="ECO:0000256" key="3">
    <source>
        <dbReference type="ARBA" id="ARBA00012146"/>
    </source>
</evidence>
<keyword evidence="5" id="KW-0479">Metal-binding</keyword>
<keyword evidence="6" id="KW-0378">Hydrolase</keyword>
<comment type="similarity">
    <text evidence="2">Belongs to the PPase family.</text>
</comment>
<reference evidence="10" key="1">
    <citation type="submission" date="2021-01" db="EMBL/GenBank/DDBJ databases">
        <authorList>
            <person name="Corre E."/>
            <person name="Pelletier E."/>
            <person name="Niang G."/>
            <person name="Scheremetjew M."/>
            <person name="Finn R."/>
            <person name="Kale V."/>
            <person name="Holt S."/>
            <person name="Cochrane G."/>
            <person name="Meng A."/>
            <person name="Brown T."/>
            <person name="Cohen L."/>
        </authorList>
    </citation>
    <scope>NUCLEOTIDE SEQUENCE</scope>
    <source>
        <strain evidence="10">NY070348D</strain>
    </source>
</reference>
<dbReference type="EMBL" id="HBHK01007889">
    <property type="protein sequence ID" value="CAD9674888.1"/>
    <property type="molecule type" value="Transcribed_RNA"/>
</dbReference>
<dbReference type="GO" id="GO:0004427">
    <property type="term" value="F:inorganic diphosphate phosphatase activity"/>
    <property type="evidence" value="ECO:0007669"/>
    <property type="project" value="UniProtKB-EC"/>
</dbReference>
<evidence type="ECO:0000256" key="9">
    <source>
        <dbReference type="ARBA" id="ARBA00047820"/>
    </source>
</evidence>
<evidence type="ECO:0000256" key="4">
    <source>
        <dbReference type="ARBA" id="ARBA00022490"/>
    </source>
</evidence>
<evidence type="ECO:0000256" key="5">
    <source>
        <dbReference type="ARBA" id="ARBA00022723"/>
    </source>
</evidence>
<dbReference type="GO" id="GO:0006796">
    <property type="term" value="P:phosphate-containing compound metabolic process"/>
    <property type="evidence" value="ECO:0007669"/>
    <property type="project" value="InterPro"/>
</dbReference>
<dbReference type="EC" id="3.6.1.1" evidence="3"/>
<dbReference type="InterPro" id="IPR036649">
    <property type="entry name" value="Pyrophosphatase_sf"/>
</dbReference>
<evidence type="ECO:0000256" key="7">
    <source>
        <dbReference type="ARBA" id="ARBA00022842"/>
    </source>
</evidence>
<dbReference type="PANTHER" id="PTHR10286">
    <property type="entry name" value="INORGANIC PYROPHOSPHATASE"/>
    <property type="match status" value="1"/>
</dbReference>
<dbReference type="HAMAP" id="MF_00209">
    <property type="entry name" value="Inorganic_PPase"/>
    <property type="match status" value="1"/>
</dbReference>
<name>A0A7S2RLU3_9STRA</name>
<evidence type="ECO:0000256" key="2">
    <source>
        <dbReference type="ARBA" id="ARBA00006220"/>
    </source>
</evidence>
<dbReference type="Pfam" id="PF00719">
    <property type="entry name" value="Pyrophosphatase"/>
    <property type="match status" value="1"/>
</dbReference>
<comment type="cofactor">
    <cofactor evidence="1">
        <name>Mg(2+)</name>
        <dbReference type="ChEBI" id="CHEBI:18420"/>
    </cofactor>
</comment>
<dbReference type="PROSITE" id="PS00387">
    <property type="entry name" value="PPASE"/>
    <property type="match status" value="1"/>
</dbReference>
<evidence type="ECO:0000256" key="8">
    <source>
        <dbReference type="ARBA" id="ARBA00040300"/>
    </source>
</evidence>
<keyword evidence="7" id="KW-0460">Magnesium</keyword>
<dbReference type="EMBL" id="HBHK01007888">
    <property type="protein sequence ID" value="CAD9674886.1"/>
    <property type="molecule type" value="Transcribed_RNA"/>
</dbReference>
<evidence type="ECO:0000256" key="1">
    <source>
        <dbReference type="ARBA" id="ARBA00001946"/>
    </source>
</evidence>
<dbReference type="GO" id="GO:0005737">
    <property type="term" value="C:cytoplasm"/>
    <property type="evidence" value="ECO:0007669"/>
    <property type="project" value="InterPro"/>
</dbReference>
<comment type="catalytic activity">
    <reaction evidence="9">
        <text>diphosphate + H2O = 2 phosphate + H(+)</text>
        <dbReference type="Rhea" id="RHEA:24576"/>
        <dbReference type="ChEBI" id="CHEBI:15377"/>
        <dbReference type="ChEBI" id="CHEBI:15378"/>
        <dbReference type="ChEBI" id="CHEBI:33019"/>
        <dbReference type="ChEBI" id="CHEBI:43474"/>
        <dbReference type="EC" id="3.6.1.1"/>
    </reaction>
</comment>
<keyword evidence="4" id="KW-0963">Cytoplasm</keyword>
<dbReference type="FunFam" id="3.90.80.10:FF:000003">
    <property type="entry name" value="Inorganic pyrophosphatase"/>
    <property type="match status" value="1"/>
</dbReference>
<evidence type="ECO:0000313" key="11">
    <source>
        <dbReference type="EMBL" id="CAD9674888.1"/>
    </source>
</evidence>
<organism evidence="10">
    <name type="scientific">Mucochytrium quahogii</name>
    <dbReference type="NCBI Taxonomy" id="96639"/>
    <lineage>
        <taxon>Eukaryota</taxon>
        <taxon>Sar</taxon>
        <taxon>Stramenopiles</taxon>
        <taxon>Bigyra</taxon>
        <taxon>Labyrinthulomycetes</taxon>
        <taxon>Thraustochytrida</taxon>
        <taxon>Thraustochytriidae</taxon>
        <taxon>Mucochytrium</taxon>
    </lineage>
</organism>
<proteinExistence type="inferred from homology"/>
<evidence type="ECO:0000256" key="6">
    <source>
        <dbReference type="ARBA" id="ARBA00022801"/>
    </source>
</evidence>
<accession>A0A7S2RLU3</accession>
<evidence type="ECO:0000313" key="10">
    <source>
        <dbReference type="EMBL" id="CAD9674886.1"/>
    </source>
</evidence>
<dbReference type="GO" id="GO:0000287">
    <property type="term" value="F:magnesium ion binding"/>
    <property type="evidence" value="ECO:0007669"/>
    <property type="project" value="InterPro"/>
</dbReference>